<name>A0A850RHI1_9GAMM</name>
<dbReference type="InterPro" id="IPR009362">
    <property type="entry name" value="YhcG_C"/>
</dbReference>
<dbReference type="AlphaFoldDB" id="A0A850RHI1"/>
<dbReference type="InterPro" id="IPR011856">
    <property type="entry name" value="tRNA_endonuc-like_dom_sf"/>
</dbReference>
<gene>
    <name evidence="4" type="ORF">HW932_14085</name>
</gene>
<dbReference type="PANTHER" id="PTHR30547">
    <property type="entry name" value="UNCHARACTERIZED PROTEIN YHCG-RELATED"/>
    <property type="match status" value="1"/>
</dbReference>
<evidence type="ECO:0000259" key="3">
    <source>
        <dbReference type="Pfam" id="PF17761"/>
    </source>
</evidence>
<evidence type="ECO:0000313" key="4">
    <source>
        <dbReference type="EMBL" id="NVZ10390.1"/>
    </source>
</evidence>
<feature type="domain" description="YhcG N-terminal" evidence="3">
    <location>
        <begin position="4"/>
        <end position="171"/>
    </location>
</feature>
<dbReference type="Pfam" id="PF17761">
    <property type="entry name" value="DUF1016_N"/>
    <property type="match status" value="1"/>
</dbReference>
<feature type="region of interest" description="Disordered" evidence="1">
    <location>
        <begin position="354"/>
        <end position="373"/>
    </location>
</feature>
<dbReference type="Gene3D" id="3.40.1350.10">
    <property type="match status" value="1"/>
</dbReference>
<evidence type="ECO:0000256" key="1">
    <source>
        <dbReference type="SAM" id="MobiDB-lite"/>
    </source>
</evidence>
<dbReference type="Proteomes" id="UP000592294">
    <property type="component" value="Unassembled WGS sequence"/>
</dbReference>
<accession>A0A850RHI1</accession>
<protein>
    <submittedName>
        <fullName evidence="4">DUF1016 domain-containing protein</fullName>
    </submittedName>
</protein>
<evidence type="ECO:0000313" key="5">
    <source>
        <dbReference type="Proteomes" id="UP000592294"/>
    </source>
</evidence>
<organism evidence="4 5">
    <name type="scientific">Allochromatium humboldtianum</name>
    <dbReference type="NCBI Taxonomy" id="504901"/>
    <lineage>
        <taxon>Bacteria</taxon>
        <taxon>Pseudomonadati</taxon>
        <taxon>Pseudomonadota</taxon>
        <taxon>Gammaproteobacteria</taxon>
        <taxon>Chromatiales</taxon>
        <taxon>Chromatiaceae</taxon>
        <taxon>Allochromatium</taxon>
    </lineage>
</organism>
<proteinExistence type="predicted"/>
<dbReference type="InterPro" id="IPR041527">
    <property type="entry name" value="YhcG_N"/>
</dbReference>
<dbReference type="Pfam" id="PF06250">
    <property type="entry name" value="YhcG_C"/>
    <property type="match status" value="1"/>
</dbReference>
<feature type="compositionally biased region" description="Acidic residues" evidence="1">
    <location>
        <begin position="364"/>
        <end position="373"/>
    </location>
</feature>
<keyword evidence="5" id="KW-1185">Reference proteome</keyword>
<dbReference type="EMBL" id="JABZEO010000009">
    <property type="protein sequence ID" value="NVZ10390.1"/>
    <property type="molecule type" value="Genomic_DNA"/>
</dbReference>
<sequence length="373" mass="43065">MQRVVEILEGARGQVVRAVNASTVTAYWLIGRELVEAMQHGEQRAAYGQTLIAQLAEQLTARYGKGFSAANLKNFRQFYLVYADRILSPPSRESAAPIRYPVGSESLDLPVSHPPGGEWPAFDPQLSWSHYRALMRVDKPEARRFYEQECVRAQWSRRDLERQINSLYYERLLAGSDKAGMLAEARSDADLLRPIDVLKDPYVLEFLDLPDVPRLRESQLEDAIITRLQQFLLELGRGFSFVARQQRLRFEDKDFYVDLVFYNYLLKCFVLVDLKIGELTHQDIGQMDGYVRMYEEQRRIDGDNPTIGLILCSEKNEAVARYSVLQDSQQLFASRYRLTLPSEEELQRELQRERALIENRAPQGEEDGDGEED</sequence>
<dbReference type="GO" id="GO:0003676">
    <property type="term" value="F:nucleic acid binding"/>
    <property type="evidence" value="ECO:0007669"/>
    <property type="project" value="InterPro"/>
</dbReference>
<comment type="caution">
    <text evidence="4">The sequence shown here is derived from an EMBL/GenBank/DDBJ whole genome shotgun (WGS) entry which is preliminary data.</text>
</comment>
<evidence type="ECO:0000259" key="2">
    <source>
        <dbReference type="Pfam" id="PF06250"/>
    </source>
</evidence>
<dbReference type="PANTHER" id="PTHR30547:SF5">
    <property type="entry name" value="NUCLEASE YHCG-RELATED"/>
    <property type="match status" value="1"/>
</dbReference>
<feature type="domain" description="YhcG PDDEXK nuclease" evidence="2">
    <location>
        <begin position="196"/>
        <end position="351"/>
    </location>
</feature>
<dbReference type="InterPro" id="IPR053148">
    <property type="entry name" value="PD-DEXK-like_domain"/>
</dbReference>
<reference evidence="4 5" key="1">
    <citation type="submission" date="2020-06" db="EMBL/GenBank/DDBJ databases">
        <title>Whole-genome sequence of Allochromatium humboldtianum DSM 21881, type strain.</title>
        <authorList>
            <person name="Kyndt J.A."/>
            <person name="Meyer T.E."/>
        </authorList>
    </citation>
    <scope>NUCLEOTIDE SEQUENCE [LARGE SCALE GENOMIC DNA]</scope>
    <source>
        <strain evidence="4 5">DSM 21881</strain>
    </source>
</reference>